<feature type="compositionally biased region" description="Low complexity" evidence="1">
    <location>
        <begin position="509"/>
        <end position="520"/>
    </location>
</feature>
<dbReference type="eggNOG" id="ENOG502RD3J">
    <property type="taxonomic scope" value="Eukaryota"/>
</dbReference>
<evidence type="ECO:0000259" key="2">
    <source>
        <dbReference type="PROSITE" id="PS50024"/>
    </source>
</evidence>
<reference evidence="3" key="3">
    <citation type="submission" date="2025-09" db="UniProtKB">
        <authorList>
            <consortium name="Ensembl"/>
        </authorList>
    </citation>
    <scope>IDENTIFICATION</scope>
</reference>
<feature type="compositionally biased region" description="Low complexity" evidence="1">
    <location>
        <begin position="598"/>
        <end position="614"/>
    </location>
</feature>
<dbReference type="PANTHER" id="PTHR14672">
    <property type="entry name" value="MUCIN-16"/>
    <property type="match status" value="1"/>
</dbReference>
<sequence>MDHSPKHAVIQLSTLLITGSSAESKGKIMTTAGEPETIMTTTSSPAVRTHSVLATTVSTTASDIDLEKITVPASSALPETMVAPAAWSGVEISPSETTLIAEISTPPGAGTGGGSPIGVPSHPATPDTTASTTAFPWTNVPPAGSTSTSATSLSSVSREDPKPMTSLDTVISETTAMATAREGPALTESTAMMDISRGAEAVVLSTSDLPTSSAAPLIPTDKVSTQTTMTTIADTAPSLTPSPSSSTAASGRPRRERFTMNFTINNMLYTEDMEHPYSEEFSSTERILQHLLRGLFKNSSLASSYIGCTLTSLRPMKEGEATGVDVVCAHYKGFTSPVLDPVKVYWELSNQTYGITRLGPYTLDRDSLFLNGYNDKEISSISSSSAESKGKIMTTAGEPETIMTTTSSPAVRTHSVLATTASTTASDIDLEKITVPASSALPETMVAPAAWSGVEMSPSETMFIAEGSTLPGTGTEGGNSIGVPSHPATPDTTASTTAFPWTNVPPAGSTSTSATSLSSVSREDPKPMTSLDTSASETTAMATAREGPALTESTATMDISRGAEAVVLSTSDLPTSSAAPLIPTDKVSTQTTMTTIADTAPSLTPSPSSSTAASGRPRRERFTMNFTINNMLYTEDMEQPYSEKFSSTERILQHLLRGLFKNSSLASSYTGCTLTSLRPMKEGEATGVDVVCAHYKGFTSPVLDPVKVYWELSNQTYGITRLGPYTLDRDSLFLNGYNDKEISSISSSSAESKGKIMTTAGEPETIMTTTSSPAVRTHSVLATTASTTASDIDLEKITVPASSALPETMVAPTAWSGVEMSPSETTLIAEISTPPGAGTGGGSPIGVPSHPATPDTTASTTAFRWTNVPPAGSTSTSATSLSSVSREDPKPMTSLDTSASETTAMATAMEGPALTESTATMDISRGAEAVVLSTSDLPTSSAVPLIPTDKVSTQTTMTTIADTAPSLTPSPSSSTAELNRSMPSSMNIFDTSLPHDTVAPSDDSSDSTMTSGQ</sequence>
<dbReference type="PANTHER" id="PTHR14672:SF1">
    <property type="entry name" value="MUCIN-16"/>
    <property type="match status" value="1"/>
</dbReference>
<dbReference type="InterPro" id="IPR000082">
    <property type="entry name" value="SEA_dom"/>
</dbReference>
<dbReference type="AlphaFoldDB" id="K7E3E1"/>
<evidence type="ECO:0000256" key="1">
    <source>
        <dbReference type="SAM" id="MobiDB-lite"/>
    </source>
</evidence>
<feature type="compositionally biased region" description="Low complexity" evidence="1">
    <location>
        <begin position="845"/>
        <end position="862"/>
    </location>
</feature>
<name>K7E3E1_MONDO</name>
<dbReference type="Proteomes" id="UP000002280">
    <property type="component" value="Unplaced"/>
</dbReference>
<feature type="compositionally biased region" description="Low complexity" evidence="1">
    <location>
        <begin position="962"/>
        <end position="976"/>
    </location>
</feature>
<feature type="region of interest" description="Disordered" evidence="1">
    <location>
        <begin position="962"/>
        <end position="1013"/>
    </location>
</feature>
<dbReference type="SUPFAM" id="SSF82671">
    <property type="entry name" value="SEA domain"/>
    <property type="match status" value="2"/>
</dbReference>
<feature type="region of interest" description="Disordered" evidence="1">
    <location>
        <begin position="233"/>
        <end position="255"/>
    </location>
</feature>
<feature type="compositionally biased region" description="Low complexity" evidence="1">
    <location>
        <begin position="533"/>
        <end position="544"/>
    </location>
</feature>
<feature type="compositionally biased region" description="Low complexity" evidence="1">
    <location>
        <begin position="124"/>
        <end position="136"/>
    </location>
</feature>
<dbReference type="Ensembl" id="ENSMODT00000043397.2">
    <property type="protein sequence ID" value="ENSMODP00000040293.1"/>
    <property type="gene ID" value="ENSMODG00000029386.2"/>
</dbReference>
<feature type="region of interest" description="Disordered" evidence="1">
    <location>
        <begin position="465"/>
        <end position="549"/>
    </location>
</feature>
<dbReference type="Bgee" id="ENSMODG00000029386">
    <property type="expression patterns" value="Expressed in spermatocyte and 5 other cell types or tissues"/>
</dbReference>
<accession>K7E3E1</accession>
<feature type="compositionally biased region" description="Low complexity" evidence="1">
    <location>
        <begin position="488"/>
        <end position="500"/>
    </location>
</feature>
<dbReference type="GeneTree" id="ENSGT00440000039287"/>
<feature type="region of interest" description="Disordered" evidence="1">
    <location>
        <begin position="598"/>
        <end position="619"/>
    </location>
</feature>
<dbReference type="InParanoid" id="K7E3E1"/>
<evidence type="ECO:0000313" key="4">
    <source>
        <dbReference type="Proteomes" id="UP000002280"/>
    </source>
</evidence>
<organism evidence="3 4">
    <name type="scientific">Monodelphis domestica</name>
    <name type="common">Gray short-tailed opossum</name>
    <dbReference type="NCBI Taxonomy" id="13616"/>
    <lineage>
        <taxon>Eukaryota</taxon>
        <taxon>Metazoa</taxon>
        <taxon>Chordata</taxon>
        <taxon>Craniata</taxon>
        <taxon>Vertebrata</taxon>
        <taxon>Euteleostomi</taxon>
        <taxon>Mammalia</taxon>
        <taxon>Metatheria</taxon>
        <taxon>Didelphimorphia</taxon>
        <taxon>Didelphidae</taxon>
        <taxon>Monodelphis</taxon>
    </lineage>
</organism>
<proteinExistence type="predicted"/>
<feature type="domain" description="SEA" evidence="2">
    <location>
        <begin position="618"/>
        <end position="739"/>
    </location>
</feature>
<dbReference type="Gene3D" id="3.30.70.960">
    <property type="entry name" value="SEA domain"/>
    <property type="match status" value="2"/>
</dbReference>
<dbReference type="HOGENOM" id="CLU_297339_0_0_1"/>
<feature type="domain" description="SEA" evidence="2">
    <location>
        <begin position="254"/>
        <end position="375"/>
    </location>
</feature>
<feature type="compositionally biased region" description="Low complexity" evidence="1">
    <location>
        <begin position="145"/>
        <end position="156"/>
    </location>
</feature>
<dbReference type="FunFam" id="3.30.70.960:FF:000003">
    <property type="entry name" value="MUC16 isoform 1"/>
    <property type="match status" value="2"/>
</dbReference>
<dbReference type="InterPro" id="IPR028850">
    <property type="entry name" value="MUC16"/>
</dbReference>
<protein>
    <submittedName>
        <fullName evidence="3">Mucin-16-like</fullName>
    </submittedName>
</protein>
<dbReference type="KEGG" id="mdo:103096438"/>
<evidence type="ECO:0000313" key="3">
    <source>
        <dbReference type="Ensembl" id="ENSMODP00000040293.1"/>
    </source>
</evidence>
<reference evidence="3" key="2">
    <citation type="submission" date="2025-08" db="UniProtKB">
        <authorList>
            <consortium name="Ensembl"/>
        </authorList>
    </citation>
    <scope>IDENTIFICATION</scope>
</reference>
<feature type="compositionally biased region" description="Low complexity" evidence="1">
    <location>
        <begin position="873"/>
        <end position="884"/>
    </location>
</feature>
<feature type="compositionally biased region" description="Polar residues" evidence="1">
    <location>
        <begin position="977"/>
        <end position="990"/>
    </location>
</feature>
<feature type="region of interest" description="Disordered" evidence="1">
    <location>
        <begin position="833"/>
        <end position="899"/>
    </location>
</feature>
<dbReference type="InterPro" id="IPR036364">
    <property type="entry name" value="SEA_dom_sf"/>
</dbReference>
<dbReference type="Pfam" id="PF01390">
    <property type="entry name" value="SEA"/>
    <property type="match status" value="2"/>
</dbReference>
<feature type="compositionally biased region" description="Low complexity" evidence="1">
    <location>
        <begin position="233"/>
        <end position="250"/>
    </location>
</feature>
<feature type="region of interest" description="Disordered" evidence="1">
    <location>
        <begin position="106"/>
        <end position="165"/>
    </location>
</feature>
<keyword evidence="4" id="KW-1185">Reference proteome</keyword>
<reference evidence="3" key="1">
    <citation type="journal article" date="2007" name="Nature">
        <title>Genome of the marsupial Monodelphis domestica reveals innovation in non-coding sequences.</title>
        <authorList>
            <person name="Mikkelsen T.S."/>
            <person name="Wakefield M.J."/>
            <person name="Aken B."/>
            <person name="Amemiya C.T."/>
            <person name="Chang J.L."/>
            <person name="Duke S."/>
            <person name="Garber M."/>
            <person name="Gentles A.J."/>
            <person name="Goodstadt L."/>
            <person name="Heger A."/>
            <person name="Jurka J."/>
            <person name="Kamal M."/>
            <person name="Mauceli E."/>
            <person name="Searle S.M."/>
            <person name="Sharpe T."/>
            <person name="Baker M.L."/>
            <person name="Batzer M.A."/>
            <person name="Benos P.V."/>
            <person name="Belov K."/>
            <person name="Clamp M."/>
            <person name="Cook A."/>
            <person name="Cuff J."/>
            <person name="Das R."/>
            <person name="Davidow L."/>
            <person name="Deakin J.E."/>
            <person name="Fazzari M.J."/>
            <person name="Glass J.L."/>
            <person name="Grabherr M."/>
            <person name="Greally J.M."/>
            <person name="Gu W."/>
            <person name="Hore T.A."/>
            <person name="Huttley G.A."/>
            <person name="Kleber M."/>
            <person name="Jirtle R.L."/>
            <person name="Koina E."/>
            <person name="Lee J.T."/>
            <person name="Mahony S."/>
            <person name="Marra M.A."/>
            <person name="Miller R.D."/>
            <person name="Nicholls R.D."/>
            <person name="Oda M."/>
            <person name="Papenfuss A.T."/>
            <person name="Parra Z.E."/>
            <person name="Pollock D.D."/>
            <person name="Ray D.A."/>
            <person name="Schein J.E."/>
            <person name="Speed T.P."/>
            <person name="Thompson K."/>
            <person name="VandeBerg J.L."/>
            <person name="Wade C.M."/>
            <person name="Walker J.A."/>
            <person name="Waters P.D."/>
            <person name="Webber C."/>
            <person name="Weidman J.R."/>
            <person name="Xie X."/>
            <person name="Zody M.C."/>
            <person name="Baldwin J."/>
            <person name="Abdouelleil A."/>
            <person name="Abdulkadir J."/>
            <person name="Abebe A."/>
            <person name="Abera B."/>
            <person name="Abreu J."/>
            <person name="Acer S.C."/>
            <person name="Aftuck L."/>
            <person name="Alexander A."/>
            <person name="An P."/>
            <person name="Anderson E."/>
            <person name="Anderson S."/>
            <person name="Arachi H."/>
            <person name="Azer M."/>
            <person name="Bachantsang P."/>
            <person name="Barry A."/>
            <person name="Bayul T."/>
            <person name="Berlin A."/>
            <person name="Bessette D."/>
            <person name="Bloom T."/>
            <person name="Bloom T."/>
            <person name="Boguslavskiy L."/>
            <person name="Bonnet C."/>
            <person name="Boukhgalter B."/>
            <person name="Bourzgui I."/>
            <person name="Brown A."/>
            <person name="Cahill P."/>
            <person name="Channer S."/>
            <person name="Cheshatsang Y."/>
            <person name="Chuda L."/>
            <person name="Citroen M."/>
            <person name="Collymore A."/>
            <person name="Cooke P."/>
            <person name="Costello M."/>
            <person name="D'Aco K."/>
            <person name="Daza R."/>
            <person name="De Haan G."/>
            <person name="DeGray S."/>
            <person name="DeMaso C."/>
            <person name="Dhargay N."/>
            <person name="Dooley K."/>
            <person name="Dooley E."/>
            <person name="Doricent M."/>
            <person name="Dorje P."/>
            <person name="Dorjee K."/>
            <person name="Dupes A."/>
            <person name="Elong R."/>
            <person name="Falk J."/>
            <person name="Farina A."/>
            <person name="Faro S."/>
            <person name="Ferguson D."/>
            <person name="Fisher S."/>
            <person name="Foley C.D."/>
            <person name="Franke A."/>
            <person name="Friedrich D."/>
            <person name="Gadbois L."/>
            <person name="Gearin G."/>
            <person name="Gearin C.R."/>
            <person name="Giannoukos G."/>
            <person name="Goode T."/>
            <person name="Graham J."/>
            <person name="Grandbois E."/>
            <person name="Grewal S."/>
            <person name="Gyaltsen K."/>
            <person name="Hafez N."/>
            <person name="Hagos B."/>
            <person name="Hall J."/>
            <person name="Henson C."/>
            <person name="Hollinger A."/>
            <person name="Honan T."/>
            <person name="Huard M.D."/>
            <person name="Hughes L."/>
            <person name="Hurhula B."/>
            <person name="Husby M.E."/>
            <person name="Kamat A."/>
            <person name="Kanga B."/>
            <person name="Kashin S."/>
            <person name="Khazanovich D."/>
            <person name="Kisner P."/>
            <person name="Lance K."/>
            <person name="Lara M."/>
            <person name="Lee W."/>
            <person name="Lennon N."/>
            <person name="Letendre F."/>
            <person name="LeVine R."/>
            <person name="Lipovsky A."/>
            <person name="Liu X."/>
            <person name="Liu J."/>
            <person name="Liu S."/>
            <person name="Lokyitsang T."/>
            <person name="Lokyitsang Y."/>
            <person name="Lubonja R."/>
            <person name="Lui A."/>
            <person name="MacDonald P."/>
            <person name="Magnisalis V."/>
            <person name="Maru K."/>
            <person name="Matthews C."/>
            <person name="McCusker W."/>
            <person name="McDonough S."/>
            <person name="Mehta T."/>
            <person name="Meldrim J."/>
            <person name="Meneus L."/>
            <person name="Mihai O."/>
            <person name="Mihalev A."/>
            <person name="Mihova T."/>
            <person name="Mittelman R."/>
            <person name="Mlenga V."/>
            <person name="Montmayeur A."/>
            <person name="Mulrain L."/>
            <person name="Navidi A."/>
            <person name="Naylor J."/>
            <person name="Negash T."/>
            <person name="Nguyen T."/>
            <person name="Nguyen N."/>
            <person name="Nicol R."/>
            <person name="Norbu C."/>
            <person name="Norbu N."/>
            <person name="Novod N."/>
            <person name="O'Neill B."/>
            <person name="Osman S."/>
            <person name="Markiewicz E."/>
            <person name="Oyono O.L."/>
            <person name="Patti C."/>
            <person name="Phunkhang P."/>
            <person name="Pierre F."/>
            <person name="Priest M."/>
            <person name="Raghuraman S."/>
            <person name="Rege F."/>
            <person name="Reyes R."/>
            <person name="Rise C."/>
            <person name="Rogov P."/>
            <person name="Ross K."/>
            <person name="Ryan E."/>
            <person name="Settipalli S."/>
            <person name="Shea T."/>
            <person name="Sherpa N."/>
            <person name="Shi L."/>
            <person name="Shih D."/>
            <person name="Sparrow T."/>
            <person name="Spaulding J."/>
            <person name="Stalker J."/>
            <person name="Stange-Thomann N."/>
            <person name="Stavropoulos S."/>
            <person name="Stone C."/>
            <person name="Strader C."/>
            <person name="Tesfaye S."/>
            <person name="Thomson T."/>
            <person name="Thoulutsang Y."/>
            <person name="Thoulutsang D."/>
            <person name="Topham K."/>
            <person name="Topping I."/>
            <person name="Tsamla T."/>
            <person name="Vassiliev H."/>
            <person name="Vo A."/>
            <person name="Wangchuk T."/>
            <person name="Wangdi T."/>
            <person name="Weiand M."/>
            <person name="Wilkinson J."/>
            <person name="Wilson A."/>
            <person name="Yadav S."/>
            <person name="Young G."/>
            <person name="Yu Q."/>
            <person name="Zembek L."/>
            <person name="Zhong D."/>
            <person name="Zimmer A."/>
            <person name="Zwirko Z."/>
            <person name="Jaffe D.B."/>
            <person name="Alvarez P."/>
            <person name="Brockman W."/>
            <person name="Butler J."/>
            <person name="Chin C."/>
            <person name="Gnerre S."/>
            <person name="MacCallum I."/>
            <person name="Graves J.A."/>
            <person name="Ponting C.P."/>
            <person name="Breen M."/>
            <person name="Samollow P.B."/>
            <person name="Lander E.S."/>
            <person name="Lindblad-Toh K."/>
        </authorList>
    </citation>
    <scope>NUCLEOTIDE SEQUENCE [LARGE SCALE GENOMIC DNA]</scope>
</reference>
<dbReference type="PROSITE" id="PS50024">
    <property type="entry name" value="SEA"/>
    <property type="match status" value="2"/>
</dbReference>